<dbReference type="AlphaFoldDB" id="A0A926G6U1"/>
<keyword evidence="7" id="KW-1278">Translocase</keyword>
<dbReference type="GO" id="GO:0015697">
    <property type="term" value="P:quaternary ammonium group transport"/>
    <property type="evidence" value="ECO:0007669"/>
    <property type="project" value="UniProtKB-ARBA"/>
</dbReference>
<dbReference type="Gene3D" id="2.40.50.140">
    <property type="entry name" value="Nucleic acid-binding proteins"/>
    <property type="match status" value="1"/>
</dbReference>
<accession>A0A926G6U1</accession>
<dbReference type="CDD" id="cd03259">
    <property type="entry name" value="ABC_Carb_Solutes_like"/>
    <property type="match status" value="1"/>
</dbReference>
<reference evidence="12" key="1">
    <citation type="submission" date="2020-08" db="EMBL/GenBank/DDBJ databases">
        <title>Paracoccus amoyensis sp. nov., isolated from the surface seawater at coast of Xiamen, Fujian.</title>
        <authorList>
            <person name="Lyu L."/>
        </authorList>
    </citation>
    <scope>NUCLEOTIDE SEQUENCE</scope>
    <source>
        <strain evidence="12">11-3</strain>
    </source>
</reference>
<dbReference type="EMBL" id="JACOQL010000003">
    <property type="protein sequence ID" value="MBC9246883.1"/>
    <property type="molecule type" value="Genomic_DNA"/>
</dbReference>
<dbReference type="PROSITE" id="PS00211">
    <property type="entry name" value="ABC_TRANSPORTER_1"/>
    <property type="match status" value="1"/>
</dbReference>
<keyword evidence="2" id="KW-1003">Cell membrane</keyword>
<dbReference type="Pfam" id="PF08402">
    <property type="entry name" value="TOBE_2"/>
    <property type="match status" value="1"/>
</dbReference>
<dbReference type="FunFam" id="3.40.50.300:FF:000425">
    <property type="entry name" value="Probable ABC transporter, ATP-binding subunit"/>
    <property type="match status" value="1"/>
</dbReference>
<keyword evidence="1" id="KW-0813">Transport</keyword>
<dbReference type="InterPro" id="IPR003439">
    <property type="entry name" value="ABC_transporter-like_ATP-bd"/>
</dbReference>
<keyword evidence="3" id="KW-0410">Iron transport</keyword>
<dbReference type="GO" id="GO:0005524">
    <property type="term" value="F:ATP binding"/>
    <property type="evidence" value="ECO:0007669"/>
    <property type="project" value="UniProtKB-KW"/>
</dbReference>
<dbReference type="PANTHER" id="PTHR42781:SF5">
    <property type="entry name" value="PUTRESCINE TRANSPORT ATP-BINDING PROTEIN POTG"/>
    <property type="match status" value="1"/>
</dbReference>
<evidence type="ECO:0000256" key="8">
    <source>
        <dbReference type="ARBA" id="ARBA00023004"/>
    </source>
</evidence>
<dbReference type="InterPro" id="IPR050093">
    <property type="entry name" value="ABC_SmlMolc_Importer"/>
</dbReference>
<evidence type="ECO:0000313" key="12">
    <source>
        <dbReference type="EMBL" id="MBC9246883.1"/>
    </source>
</evidence>
<dbReference type="GO" id="GO:0015408">
    <property type="term" value="F:ABC-type ferric iron transporter activity"/>
    <property type="evidence" value="ECO:0007669"/>
    <property type="project" value="InterPro"/>
</dbReference>
<dbReference type="Gene3D" id="2.40.50.100">
    <property type="match status" value="1"/>
</dbReference>
<evidence type="ECO:0000256" key="10">
    <source>
        <dbReference type="ARBA" id="ARBA00023136"/>
    </source>
</evidence>
<dbReference type="PROSITE" id="PS50893">
    <property type="entry name" value="ABC_TRANSPORTER_2"/>
    <property type="match status" value="1"/>
</dbReference>
<keyword evidence="10" id="KW-0472">Membrane</keyword>
<dbReference type="GO" id="GO:0016887">
    <property type="term" value="F:ATP hydrolysis activity"/>
    <property type="evidence" value="ECO:0007669"/>
    <property type="project" value="InterPro"/>
</dbReference>
<evidence type="ECO:0000313" key="13">
    <source>
        <dbReference type="Proteomes" id="UP000608594"/>
    </source>
</evidence>
<evidence type="ECO:0000256" key="3">
    <source>
        <dbReference type="ARBA" id="ARBA00022496"/>
    </source>
</evidence>
<dbReference type="InterPro" id="IPR008995">
    <property type="entry name" value="Mo/tungstate-bd_C_term_dom"/>
</dbReference>
<dbReference type="InterPro" id="IPR012340">
    <property type="entry name" value="NA-bd_OB-fold"/>
</dbReference>
<dbReference type="InterPro" id="IPR003593">
    <property type="entry name" value="AAA+_ATPase"/>
</dbReference>
<evidence type="ECO:0000256" key="9">
    <source>
        <dbReference type="ARBA" id="ARBA00023065"/>
    </source>
</evidence>
<organism evidence="12 13">
    <name type="scientific">Paracoccus amoyensis</name>
    <dbReference type="NCBI Taxonomy" id="2760093"/>
    <lineage>
        <taxon>Bacteria</taxon>
        <taxon>Pseudomonadati</taxon>
        <taxon>Pseudomonadota</taxon>
        <taxon>Alphaproteobacteria</taxon>
        <taxon>Rhodobacterales</taxon>
        <taxon>Paracoccaceae</taxon>
        <taxon>Paracoccus</taxon>
    </lineage>
</organism>
<protein>
    <submittedName>
        <fullName evidence="12">ABC transporter ATP-binding protein</fullName>
    </submittedName>
</protein>
<dbReference type="InterPro" id="IPR017871">
    <property type="entry name" value="ABC_transporter-like_CS"/>
</dbReference>
<evidence type="ECO:0000256" key="6">
    <source>
        <dbReference type="ARBA" id="ARBA00022840"/>
    </source>
</evidence>
<dbReference type="SUPFAM" id="SSF52540">
    <property type="entry name" value="P-loop containing nucleoside triphosphate hydrolases"/>
    <property type="match status" value="1"/>
</dbReference>
<name>A0A926G6U1_9RHOB</name>
<dbReference type="InterPro" id="IPR013611">
    <property type="entry name" value="Transp-assoc_OB_typ2"/>
</dbReference>
<evidence type="ECO:0000256" key="2">
    <source>
        <dbReference type="ARBA" id="ARBA00022475"/>
    </source>
</evidence>
<dbReference type="GO" id="GO:0043190">
    <property type="term" value="C:ATP-binding cassette (ABC) transporter complex"/>
    <property type="evidence" value="ECO:0007669"/>
    <property type="project" value="InterPro"/>
</dbReference>
<keyword evidence="6 12" id="KW-0067">ATP-binding</keyword>
<gene>
    <name evidence="12" type="ORF">H4P12_09170</name>
</gene>
<keyword evidence="4" id="KW-0997">Cell inner membrane</keyword>
<dbReference type="Pfam" id="PF00005">
    <property type="entry name" value="ABC_tran"/>
    <property type="match status" value="1"/>
</dbReference>
<dbReference type="InterPro" id="IPR027417">
    <property type="entry name" value="P-loop_NTPase"/>
</dbReference>
<dbReference type="SUPFAM" id="SSF50331">
    <property type="entry name" value="MOP-like"/>
    <property type="match status" value="1"/>
</dbReference>
<feature type="domain" description="ABC transporter" evidence="11">
    <location>
        <begin position="22"/>
        <end position="252"/>
    </location>
</feature>
<keyword evidence="13" id="KW-1185">Reference proteome</keyword>
<sequence>MDDTDFDIFAGDRAVATVQPMLRITNVARRFAATPAVQDVSLTVEPGQVTCLLGPSGCGKSTTLRMIAGIEQLDLGTIHIDGNLVADHKNSLPPEKRSVGMVFQDLALFPHMTIAENIAFGIPKARRKSADIGQMLDRVGLAGYGDKYPHQLSGGEQQRVALARALATGPKVMLLDEPFSSLDQRLRSEMREFALDLLREAGAAVVLVTHDPDEAMMMADRIAIMEQGRVLQEGAPLDLYNHPVNLAVAQFFSYLNLWSGRVDDGFVETPIGRLPAIGFADGAAVTCAIRPEHMRLEPVDGGGAIVRVSRVQSLGRESVVDVSSLDGAQKLRCNIAGPVGFQVDERVSVGYAPDSVMIFPDQDQR</sequence>
<dbReference type="InterPro" id="IPR015853">
    <property type="entry name" value="ABC_transpr_FbpC"/>
</dbReference>
<dbReference type="Proteomes" id="UP000608594">
    <property type="component" value="Unassembled WGS sequence"/>
</dbReference>
<keyword evidence="8" id="KW-0408">Iron</keyword>
<keyword evidence="9" id="KW-0406">Ion transport</keyword>
<evidence type="ECO:0000256" key="1">
    <source>
        <dbReference type="ARBA" id="ARBA00022448"/>
    </source>
</evidence>
<proteinExistence type="predicted"/>
<evidence type="ECO:0000259" key="11">
    <source>
        <dbReference type="PROSITE" id="PS50893"/>
    </source>
</evidence>
<dbReference type="PANTHER" id="PTHR42781">
    <property type="entry name" value="SPERMIDINE/PUTRESCINE IMPORT ATP-BINDING PROTEIN POTA"/>
    <property type="match status" value="1"/>
</dbReference>
<dbReference type="Gene3D" id="3.40.50.300">
    <property type="entry name" value="P-loop containing nucleotide triphosphate hydrolases"/>
    <property type="match status" value="1"/>
</dbReference>
<evidence type="ECO:0000256" key="4">
    <source>
        <dbReference type="ARBA" id="ARBA00022519"/>
    </source>
</evidence>
<comment type="caution">
    <text evidence="12">The sequence shown here is derived from an EMBL/GenBank/DDBJ whole genome shotgun (WGS) entry which is preliminary data.</text>
</comment>
<dbReference type="SMART" id="SM00382">
    <property type="entry name" value="AAA"/>
    <property type="match status" value="1"/>
</dbReference>
<dbReference type="RefSeq" id="WP_187793401.1">
    <property type="nucleotide sequence ID" value="NZ_JACOQL010000003.1"/>
</dbReference>
<keyword evidence="5" id="KW-0547">Nucleotide-binding</keyword>
<evidence type="ECO:0000256" key="7">
    <source>
        <dbReference type="ARBA" id="ARBA00022967"/>
    </source>
</evidence>
<evidence type="ECO:0000256" key="5">
    <source>
        <dbReference type="ARBA" id="ARBA00022741"/>
    </source>
</evidence>